<protein>
    <recommendedName>
        <fullName evidence="3">Transposase</fullName>
    </recommendedName>
</protein>
<dbReference type="RefSeq" id="WP_087663159.1">
    <property type="nucleotide sequence ID" value="NZ_NIBL01000001.1"/>
</dbReference>
<organism evidence="1 2">
    <name type="scientific">Enterococcus cecorum</name>
    <dbReference type="NCBI Taxonomy" id="44008"/>
    <lineage>
        <taxon>Bacteria</taxon>
        <taxon>Bacillati</taxon>
        <taxon>Bacillota</taxon>
        <taxon>Bacilli</taxon>
        <taxon>Lactobacillales</taxon>
        <taxon>Enterococcaceae</taxon>
        <taxon>Enterococcus</taxon>
    </lineage>
</organism>
<sequence>MAFRLKSTKSKSSESFSIIDDYVNPTTGKRSTYIVEALGSLSSLMEKYQTDNREDVIKQLKIYIQAKKEEHDELNGDVTVTLPQSTLHKKDETVVYNLGYLYIRNILCAVGIKKICNKIQDNYKFKYNLFDILCDLICARIIFPNSKRATFSFKKRFLHHTDYELEDVYRALQILYKERYTLESAIYNESTNIYNRDSSILFYDCTNFYFEIEDADDFRLYGVSKEHRPNPIVQYGLFMDAK</sequence>
<reference evidence="1 2" key="1">
    <citation type="submission" date="2017-05" db="EMBL/GenBank/DDBJ databases">
        <title>The Genome Sequence of Enterococcus faecium 2D5_DIV0622.</title>
        <authorList>
            <consortium name="The Broad Institute Genomics Platform"/>
            <consortium name="The Broad Institute Genomic Center for Infectious Diseases"/>
            <person name="Earl A."/>
            <person name="Manson A."/>
            <person name="Schwartman J."/>
            <person name="Gilmore M."/>
            <person name="Abouelleil A."/>
            <person name="Cao P."/>
            <person name="Chapman S."/>
            <person name="Cusick C."/>
            <person name="Shea T."/>
            <person name="Young S."/>
            <person name="Neafsey D."/>
            <person name="Nusbaum C."/>
            <person name="Birren B."/>
        </authorList>
    </citation>
    <scope>NUCLEOTIDE SEQUENCE [LARGE SCALE GENOMIC DNA]</scope>
    <source>
        <strain evidence="1 2">2D5_DIV0622</strain>
    </source>
</reference>
<accession>A0A200I387</accession>
<evidence type="ECO:0000313" key="1">
    <source>
        <dbReference type="EMBL" id="OUZ19553.1"/>
    </source>
</evidence>
<name>A0A200I387_9ENTE</name>
<gene>
    <name evidence="1" type="ORF">A5869_001207</name>
</gene>
<evidence type="ECO:0008006" key="3">
    <source>
        <dbReference type="Google" id="ProtNLM"/>
    </source>
</evidence>
<evidence type="ECO:0000313" key="2">
    <source>
        <dbReference type="Proteomes" id="UP000196503"/>
    </source>
</evidence>
<dbReference type="AlphaFoldDB" id="A0A200I387"/>
<dbReference type="Proteomes" id="UP000196503">
    <property type="component" value="Unassembled WGS sequence"/>
</dbReference>
<proteinExistence type="predicted"/>
<comment type="caution">
    <text evidence="1">The sequence shown here is derived from an EMBL/GenBank/DDBJ whole genome shotgun (WGS) entry which is preliminary data.</text>
</comment>
<dbReference type="EMBL" id="NIBL01000001">
    <property type="protein sequence ID" value="OUZ19553.1"/>
    <property type="molecule type" value="Genomic_DNA"/>
</dbReference>